<dbReference type="OrthoDB" id="2789670at2759"/>
<evidence type="ECO:0000256" key="6">
    <source>
        <dbReference type="ARBA" id="ARBA00022723"/>
    </source>
</evidence>
<proteinExistence type="inferred from homology"/>
<keyword evidence="9 13" id="KW-0560">Oxidoreductase</keyword>
<evidence type="ECO:0000256" key="1">
    <source>
        <dbReference type="ARBA" id="ARBA00001971"/>
    </source>
</evidence>
<dbReference type="SUPFAM" id="SSF48264">
    <property type="entry name" value="Cytochrome P450"/>
    <property type="match status" value="1"/>
</dbReference>
<evidence type="ECO:0000313" key="14">
    <source>
        <dbReference type="EMBL" id="RZC33077.1"/>
    </source>
</evidence>
<dbReference type="AlphaFoldDB" id="A0A482VKM6"/>
<dbReference type="EMBL" id="QDEB01092291">
    <property type="protein sequence ID" value="RZC33077.1"/>
    <property type="molecule type" value="Genomic_DNA"/>
</dbReference>
<dbReference type="GO" id="GO:0005506">
    <property type="term" value="F:iron ion binding"/>
    <property type="evidence" value="ECO:0007669"/>
    <property type="project" value="InterPro"/>
</dbReference>
<name>A0A482VKM6_ASBVE</name>
<reference evidence="14 15" key="1">
    <citation type="submission" date="2017-03" db="EMBL/GenBank/DDBJ databases">
        <title>Genome of the blue death feigning beetle - Asbolus verrucosus.</title>
        <authorList>
            <person name="Rider S.D."/>
        </authorList>
    </citation>
    <scope>NUCLEOTIDE SEQUENCE [LARGE SCALE GENOMIC DNA]</scope>
    <source>
        <strain evidence="14">Butters</strain>
        <tissue evidence="14">Head and leg muscle</tissue>
    </source>
</reference>
<dbReference type="GO" id="GO:0020037">
    <property type="term" value="F:heme binding"/>
    <property type="evidence" value="ECO:0007669"/>
    <property type="project" value="InterPro"/>
</dbReference>
<evidence type="ECO:0000256" key="10">
    <source>
        <dbReference type="ARBA" id="ARBA00023004"/>
    </source>
</evidence>
<dbReference type="InterPro" id="IPR050476">
    <property type="entry name" value="Insect_CytP450_Detox"/>
</dbReference>
<evidence type="ECO:0000256" key="2">
    <source>
        <dbReference type="ARBA" id="ARBA00004174"/>
    </source>
</evidence>
<keyword evidence="7" id="KW-0256">Endoplasmic reticulum</keyword>
<dbReference type="Proteomes" id="UP000292052">
    <property type="component" value="Unassembled WGS sequence"/>
</dbReference>
<keyword evidence="8" id="KW-0492">Microsome</keyword>
<keyword evidence="6 13" id="KW-0479">Metal-binding</keyword>
<evidence type="ECO:0000256" key="3">
    <source>
        <dbReference type="ARBA" id="ARBA00004406"/>
    </source>
</evidence>
<dbReference type="InterPro" id="IPR017972">
    <property type="entry name" value="Cyt_P450_CS"/>
</dbReference>
<dbReference type="GO" id="GO:0016705">
    <property type="term" value="F:oxidoreductase activity, acting on paired donors, with incorporation or reduction of molecular oxygen"/>
    <property type="evidence" value="ECO:0007669"/>
    <property type="project" value="InterPro"/>
</dbReference>
<dbReference type="Pfam" id="PF00067">
    <property type="entry name" value="p450"/>
    <property type="match status" value="1"/>
</dbReference>
<evidence type="ECO:0000256" key="4">
    <source>
        <dbReference type="ARBA" id="ARBA00010617"/>
    </source>
</evidence>
<organism evidence="14 15">
    <name type="scientific">Asbolus verrucosus</name>
    <name type="common">Desert ironclad beetle</name>
    <dbReference type="NCBI Taxonomy" id="1661398"/>
    <lineage>
        <taxon>Eukaryota</taxon>
        <taxon>Metazoa</taxon>
        <taxon>Ecdysozoa</taxon>
        <taxon>Arthropoda</taxon>
        <taxon>Hexapoda</taxon>
        <taxon>Insecta</taxon>
        <taxon>Pterygota</taxon>
        <taxon>Neoptera</taxon>
        <taxon>Endopterygota</taxon>
        <taxon>Coleoptera</taxon>
        <taxon>Polyphaga</taxon>
        <taxon>Cucujiformia</taxon>
        <taxon>Tenebrionidae</taxon>
        <taxon>Pimeliinae</taxon>
        <taxon>Asbolus</taxon>
    </lineage>
</organism>
<accession>A0A482VKM6</accession>
<comment type="subcellular location">
    <subcellularLocation>
        <location evidence="3">Endoplasmic reticulum membrane</location>
        <topology evidence="3">Peripheral membrane protein</topology>
    </subcellularLocation>
    <subcellularLocation>
        <location evidence="2">Microsome membrane</location>
        <topology evidence="2">Peripheral membrane protein</topology>
    </subcellularLocation>
</comment>
<sequence>MTRNISRILKNTTLRDSQKKIYMPFGEGPRNCIGERFGMLGTKLGLIHILSEFELEKSTNTPVQLTFEPRSFVLASK</sequence>
<keyword evidence="5 13" id="KW-0349">Heme</keyword>
<feature type="non-terminal residue" evidence="14">
    <location>
        <position position="77"/>
    </location>
</feature>
<gene>
    <name evidence="14" type="ORF">BDFB_015175</name>
</gene>
<evidence type="ECO:0000256" key="5">
    <source>
        <dbReference type="ARBA" id="ARBA00022617"/>
    </source>
</evidence>
<dbReference type="PANTHER" id="PTHR24292:SF45">
    <property type="entry name" value="CYTOCHROME P450 6G1-RELATED"/>
    <property type="match status" value="1"/>
</dbReference>
<comment type="cofactor">
    <cofactor evidence="1">
        <name>heme</name>
        <dbReference type="ChEBI" id="CHEBI:30413"/>
    </cofactor>
</comment>
<evidence type="ECO:0000256" key="8">
    <source>
        <dbReference type="ARBA" id="ARBA00022848"/>
    </source>
</evidence>
<evidence type="ECO:0000256" key="7">
    <source>
        <dbReference type="ARBA" id="ARBA00022824"/>
    </source>
</evidence>
<dbReference type="GO" id="GO:0004497">
    <property type="term" value="F:monooxygenase activity"/>
    <property type="evidence" value="ECO:0007669"/>
    <property type="project" value="UniProtKB-KW"/>
</dbReference>
<comment type="similarity">
    <text evidence="4 13">Belongs to the cytochrome P450 family.</text>
</comment>
<keyword evidence="11 13" id="KW-0503">Monooxygenase</keyword>
<dbReference type="Gene3D" id="1.10.630.10">
    <property type="entry name" value="Cytochrome P450"/>
    <property type="match status" value="1"/>
</dbReference>
<evidence type="ECO:0000256" key="9">
    <source>
        <dbReference type="ARBA" id="ARBA00023002"/>
    </source>
</evidence>
<dbReference type="PROSITE" id="PS00086">
    <property type="entry name" value="CYTOCHROME_P450"/>
    <property type="match status" value="1"/>
</dbReference>
<dbReference type="GO" id="GO:0005789">
    <property type="term" value="C:endoplasmic reticulum membrane"/>
    <property type="evidence" value="ECO:0007669"/>
    <property type="project" value="UniProtKB-SubCell"/>
</dbReference>
<comment type="caution">
    <text evidence="14">The sequence shown here is derived from an EMBL/GenBank/DDBJ whole genome shotgun (WGS) entry which is preliminary data.</text>
</comment>
<dbReference type="STRING" id="1661398.A0A482VKM6"/>
<evidence type="ECO:0000313" key="15">
    <source>
        <dbReference type="Proteomes" id="UP000292052"/>
    </source>
</evidence>
<protein>
    <submittedName>
        <fullName evidence="14">p450 domain containing protein</fullName>
    </submittedName>
</protein>
<keyword evidence="10 13" id="KW-0408">Iron</keyword>
<evidence type="ECO:0000256" key="13">
    <source>
        <dbReference type="RuleBase" id="RU000461"/>
    </source>
</evidence>
<dbReference type="InterPro" id="IPR036396">
    <property type="entry name" value="Cyt_P450_sf"/>
</dbReference>
<keyword evidence="12" id="KW-0472">Membrane</keyword>
<dbReference type="PANTHER" id="PTHR24292">
    <property type="entry name" value="CYTOCHROME P450"/>
    <property type="match status" value="1"/>
</dbReference>
<keyword evidence="15" id="KW-1185">Reference proteome</keyword>
<dbReference type="InterPro" id="IPR001128">
    <property type="entry name" value="Cyt_P450"/>
</dbReference>
<evidence type="ECO:0000256" key="11">
    <source>
        <dbReference type="ARBA" id="ARBA00023033"/>
    </source>
</evidence>
<evidence type="ECO:0000256" key="12">
    <source>
        <dbReference type="ARBA" id="ARBA00023136"/>
    </source>
</evidence>